<dbReference type="Proteomes" id="UP001465717">
    <property type="component" value="Unassembled WGS sequence"/>
</dbReference>
<evidence type="ECO:0008006" key="3">
    <source>
        <dbReference type="Google" id="ProtNLM"/>
    </source>
</evidence>
<gene>
    <name evidence="1" type="ORF">AAAT87_02200</name>
</gene>
<protein>
    <recommendedName>
        <fullName evidence="3">MORN repeat protein</fullName>
    </recommendedName>
</protein>
<dbReference type="RefSeq" id="WP_349225492.1">
    <property type="nucleotide sequence ID" value="NZ_JBBNFG020000010.1"/>
</dbReference>
<name>A0ABV1FVQ7_9BACT</name>
<evidence type="ECO:0000313" key="1">
    <source>
        <dbReference type="EMBL" id="MEQ2507089.1"/>
    </source>
</evidence>
<comment type="caution">
    <text evidence="1">The sequence shown here is derived from an EMBL/GenBank/DDBJ whole genome shotgun (WGS) entry which is preliminary data.</text>
</comment>
<dbReference type="SUPFAM" id="SSF82185">
    <property type="entry name" value="Histone H3 K4-specific methyltransferase SET7/9 N-terminal domain"/>
    <property type="match status" value="1"/>
</dbReference>
<dbReference type="InterPro" id="IPR011652">
    <property type="entry name" value="MORN_2"/>
</dbReference>
<sequence length="116" mass="13427">MNGQEITYYPNQQVKSEIMWINGEKIGPFVEYYDNGLIACKGEFQDNDKVAECFVYYPTGETNKEQIKINDVPDGPFTIYFKNGHPYIQGNYKKGVLEGEYIVYSIDGNVKLKKQY</sequence>
<dbReference type="Pfam" id="PF07661">
    <property type="entry name" value="MORN_2"/>
    <property type="match status" value="2"/>
</dbReference>
<evidence type="ECO:0000313" key="2">
    <source>
        <dbReference type="Proteomes" id="UP001465717"/>
    </source>
</evidence>
<proteinExistence type="predicted"/>
<reference evidence="1 2" key="1">
    <citation type="submission" date="2024-04" db="EMBL/GenBank/DDBJ databases">
        <title>Human intestinal bacterial collection.</title>
        <authorList>
            <person name="Pauvert C."/>
            <person name="Hitch T.C.A."/>
            <person name="Clavel T."/>
        </authorList>
    </citation>
    <scope>NUCLEOTIDE SEQUENCE [LARGE SCALE GENOMIC DNA]</scope>
    <source>
        <strain evidence="1 2">CLA-AA-H174</strain>
    </source>
</reference>
<dbReference type="EMBL" id="JBBNGE010000004">
    <property type="protein sequence ID" value="MEQ2507089.1"/>
    <property type="molecule type" value="Genomic_DNA"/>
</dbReference>
<dbReference type="Gene3D" id="2.20.110.10">
    <property type="entry name" value="Histone H3 K4-specific methyltransferase SET7/9 N-terminal domain"/>
    <property type="match status" value="2"/>
</dbReference>
<keyword evidence="2" id="KW-1185">Reference proteome</keyword>
<organism evidence="1 2">
    <name type="scientific">Segatella sinensis</name>
    <dbReference type="NCBI Taxonomy" id="3085167"/>
    <lineage>
        <taxon>Bacteria</taxon>
        <taxon>Pseudomonadati</taxon>
        <taxon>Bacteroidota</taxon>
        <taxon>Bacteroidia</taxon>
        <taxon>Bacteroidales</taxon>
        <taxon>Prevotellaceae</taxon>
        <taxon>Segatella</taxon>
    </lineage>
</organism>
<accession>A0ABV1FVQ7</accession>